<dbReference type="PANTHER" id="PTHR23523">
    <property type="match status" value="1"/>
</dbReference>
<dbReference type="GO" id="GO:0022857">
    <property type="term" value="F:transmembrane transporter activity"/>
    <property type="evidence" value="ECO:0007669"/>
    <property type="project" value="InterPro"/>
</dbReference>
<dbReference type="InterPro" id="IPR036259">
    <property type="entry name" value="MFS_trans_sf"/>
</dbReference>
<evidence type="ECO:0000256" key="3">
    <source>
        <dbReference type="ARBA" id="ARBA00022692"/>
    </source>
</evidence>
<dbReference type="InterPro" id="IPR020846">
    <property type="entry name" value="MFS_dom"/>
</dbReference>
<reference evidence="8" key="2">
    <citation type="submission" date="2021-04" db="EMBL/GenBank/DDBJ databases">
        <authorList>
            <person name="Gilroy R."/>
        </authorList>
    </citation>
    <scope>NUCLEOTIDE SEQUENCE</scope>
    <source>
        <strain evidence="8">ChiHejej3B27-2180</strain>
    </source>
</reference>
<dbReference type="SUPFAM" id="SSF103473">
    <property type="entry name" value="MFS general substrate transporter"/>
    <property type="match status" value="1"/>
</dbReference>
<keyword evidence="4 6" id="KW-1133">Transmembrane helix</keyword>
<dbReference type="PANTHER" id="PTHR23523:SF2">
    <property type="entry name" value="2-NITROIMIDAZOLE TRANSPORTER"/>
    <property type="match status" value="1"/>
</dbReference>
<feature type="domain" description="Major facilitator superfamily (MFS) profile" evidence="7">
    <location>
        <begin position="1"/>
        <end position="349"/>
    </location>
</feature>
<feature type="transmembrane region" description="Helical" evidence="6">
    <location>
        <begin position="98"/>
        <end position="117"/>
    </location>
</feature>
<feature type="transmembrane region" description="Helical" evidence="6">
    <location>
        <begin position="206"/>
        <end position="226"/>
    </location>
</feature>
<dbReference type="EMBL" id="DXGK01000099">
    <property type="protein sequence ID" value="HIW70653.1"/>
    <property type="molecule type" value="Genomic_DNA"/>
</dbReference>
<feature type="transmembrane region" description="Helical" evidence="6">
    <location>
        <begin position="295"/>
        <end position="314"/>
    </location>
</feature>
<gene>
    <name evidence="8" type="ORF">H9876_04705</name>
</gene>
<dbReference type="Gene3D" id="1.20.1250.20">
    <property type="entry name" value="MFS general substrate transporter like domains"/>
    <property type="match status" value="2"/>
</dbReference>
<accession>A0A9D1QPJ6</accession>
<evidence type="ECO:0000256" key="2">
    <source>
        <dbReference type="ARBA" id="ARBA00022448"/>
    </source>
</evidence>
<evidence type="ECO:0000256" key="1">
    <source>
        <dbReference type="ARBA" id="ARBA00004651"/>
    </source>
</evidence>
<feature type="transmembrane region" description="Helical" evidence="6">
    <location>
        <begin position="235"/>
        <end position="254"/>
    </location>
</feature>
<dbReference type="Pfam" id="PF07690">
    <property type="entry name" value="MFS_1"/>
    <property type="match status" value="1"/>
</dbReference>
<dbReference type="Proteomes" id="UP000886878">
    <property type="component" value="Unassembled WGS sequence"/>
</dbReference>
<dbReference type="PROSITE" id="PS50850">
    <property type="entry name" value="MFS"/>
    <property type="match status" value="1"/>
</dbReference>
<evidence type="ECO:0000313" key="9">
    <source>
        <dbReference type="Proteomes" id="UP000886878"/>
    </source>
</evidence>
<evidence type="ECO:0000259" key="7">
    <source>
        <dbReference type="PROSITE" id="PS50850"/>
    </source>
</evidence>
<evidence type="ECO:0000256" key="5">
    <source>
        <dbReference type="ARBA" id="ARBA00023136"/>
    </source>
</evidence>
<comment type="caution">
    <text evidence="8">The sequence shown here is derived from an EMBL/GenBank/DDBJ whole genome shotgun (WGS) entry which is preliminary data.</text>
</comment>
<dbReference type="InterPro" id="IPR011701">
    <property type="entry name" value="MFS"/>
</dbReference>
<feature type="transmembrane region" description="Helical" evidence="6">
    <location>
        <begin position="260"/>
        <end position="283"/>
    </location>
</feature>
<feature type="transmembrane region" description="Helical" evidence="6">
    <location>
        <begin position="172"/>
        <end position="194"/>
    </location>
</feature>
<organism evidence="8 9">
    <name type="scientific">Candidatus Limosilactobacillus merdipullorum</name>
    <dbReference type="NCBI Taxonomy" id="2838653"/>
    <lineage>
        <taxon>Bacteria</taxon>
        <taxon>Bacillati</taxon>
        <taxon>Bacillota</taxon>
        <taxon>Bacilli</taxon>
        <taxon>Lactobacillales</taxon>
        <taxon>Lactobacillaceae</taxon>
        <taxon>Limosilactobacillus</taxon>
    </lineage>
</organism>
<reference evidence="8" key="1">
    <citation type="journal article" date="2021" name="PeerJ">
        <title>Extensive microbial diversity within the chicken gut microbiome revealed by metagenomics and culture.</title>
        <authorList>
            <person name="Gilroy R."/>
            <person name="Ravi A."/>
            <person name="Getino M."/>
            <person name="Pursley I."/>
            <person name="Horton D.L."/>
            <person name="Alikhan N.F."/>
            <person name="Baker D."/>
            <person name="Gharbi K."/>
            <person name="Hall N."/>
            <person name="Watson M."/>
            <person name="Adriaenssens E.M."/>
            <person name="Foster-Nyarko E."/>
            <person name="Jarju S."/>
            <person name="Secka A."/>
            <person name="Antonio M."/>
            <person name="Oren A."/>
            <person name="Chaudhuri R.R."/>
            <person name="La Ragione R."/>
            <person name="Hildebrand F."/>
            <person name="Pallen M.J."/>
        </authorList>
    </citation>
    <scope>NUCLEOTIDE SEQUENCE</scope>
    <source>
        <strain evidence="8">ChiHejej3B27-2180</strain>
    </source>
</reference>
<evidence type="ECO:0000256" key="4">
    <source>
        <dbReference type="ARBA" id="ARBA00022989"/>
    </source>
</evidence>
<feature type="transmembrane region" description="Helical" evidence="6">
    <location>
        <begin position="41"/>
        <end position="59"/>
    </location>
</feature>
<feature type="transmembrane region" description="Helical" evidence="6">
    <location>
        <begin position="326"/>
        <end position="345"/>
    </location>
</feature>
<dbReference type="GO" id="GO:0005886">
    <property type="term" value="C:plasma membrane"/>
    <property type="evidence" value="ECO:0007669"/>
    <property type="project" value="UniProtKB-SubCell"/>
</dbReference>
<feature type="non-terminal residue" evidence="8">
    <location>
        <position position="1"/>
    </location>
</feature>
<name>A0A9D1QPJ6_9LACO</name>
<proteinExistence type="predicted"/>
<dbReference type="AlphaFoldDB" id="A0A9D1QPJ6"/>
<keyword evidence="3 6" id="KW-0812">Transmembrane</keyword>
<feature type="transmembrane region" description="Helical" evidence="6">
    <location>
        <begin position="65"/>
        <end position="86"/>
    </location>
</feature>
<keyword evidence="2" id="KW-0813">Transport</keyword>
<feature type="transmembrane region" description="Helical" evidence="6">
    <location>
        <begin position="123"/>
        <end position="143"/>
    </location>
</feature>
<keyword evidence="5 6" id="KW-0472">Membrane</keyword>
<dbReference type="InterPro" id="IPR052524">
    <property type="entry name" value="MFS_Cyanate_Porter"/>
</dbReference>
<feature type="transmembrane region" description="Helical" evidence="6">
    <location>
        <begin position="12"/>
        <end position="34"/>
    </location>
</feature>
<dbReference type="CDD" id="cd17339">
    <property type="entry name" value="MFS_NIMT_CynX_like"/>
    <property type="match status" value="1"/>
</dbReference>
<protein>
    <submittedName>
        <fullName evidence="8">MFS transporter</fullName>
    </submittedName>
</protein>
<comment type="subcellular location">
    <subcellularLocation>
        <location evidence="1">Cell membrane</location>
        <topology evidence="1">Multi-pass membrane protein</topology>
    </subcellularLocation>
</comment>
<evidence type="ECO:0000256" key="6">
    <source>
        <dbReference type="SAM" id="Phobius"/>
    </source>
</evidence>
<sequence>IAQAFHVPATSLGILTTIPLICFGLFSVTVNWLSSRIGNEMAINWALVLLFVGCILRVVSYPLLILGTVLIGIAITFINVLLPPIISENLPNQIGGMTSLYNVALSLSSAIGAYAITPVTAGFGWKLSVNVLALIPLITWVLWLPNIKFNHVDANQSQQGVNMWHNPRAWALLVYFGASSFVFYTVVAWLPSIAESAGISHNSASLIAGLFQLFSIPAAFLAPLLATRATDRRPLVFGLGVLSFIGVAMMLLPIGSFTYYVIISLFLGLGIAGTFAFIMTTFGLKTNNPADTSSLSGMVQSLGYLIAAIGPVVIGKCKALFGNWTVSELITLVVIIIFVATGLFAENKDKIY</sequence>
<evidence type="ECO:0000313" key="8">
    <source>
        <dbReference type="EMBL" id="HIW70653.1"/>
    </source>
</evidence>